<dbReference type="Gene3D" id="3.40.50.200">
    <property type="entry name" value="Peptidase S8/S53 domain"/>
    <property type="match status" value="1"/>
</dbReference>
<organism evidence="7 8">
    <name type="scientific">Marinirhabdus gelatinilytica</name>
    <dbReference type="NCBI Taxonomy" id="1703343"/>
    <lineage>
        <taxon>Bacteria</taxon>
        <taxon>Pseudomonadati</taxon>
        <taxon>Bacteroidota</taxon>
        <taxon>Flavobacteriia</taxon>
        <taxon>Flavobacteriales</taxon>
        <taxon>Flavobacteriaceae</taxon>
    </lineage>
</organism>
<dbReference type="PANTHER" id="PTHR42884:SF14">
    <property type="entry name" value="NEUROENDOCRINE CONVERTASE 1"/>
    <property type="match status" value="1"/>
</dbReference>
<keyword evidence="1 4" id="KW-0645">Protease</keyword>
<reference evidence="7 8" key="1">
    <citation type="submission" date="2018-07" db="EMBL/GenBank/DDBJ databases">
        <title>Genomic Encyclopedia of Type Strains, Phase IV (KMG-IV): sequencing the most valuable type-strain genomes for metagenomic binning, comparative biology and taxonomic classification.</title>
        <authorList>
            <person name="Goeker M."/>
        </authorList>
    </citation>
    <scope>NUCLEOTIDE SEQUENCE [LARGE SCALE GENOMIC DNA]</scope>
    <source>
        <strain evidence="7 8">DSM 101478</strain>
    </source>
</reference>
<dbReference type="GO" id="GO:0016485">
    <property type="term" value="P:protein processing"/>
    <property type="evidence" value="ECO:0007669"/>
    <property type="project" value="TreeGrafter"/>
</dbReference>
<evidence type="ECO:0000256" key="1">
    <source>
        <dbReference type="ARBA" id="ARBA00022670"/>
    </source>
</evidence>
<keyword evidence="8" id="KW-1185">Reference proteome</keyword>
<protein>
    <submittedName>
        <fullName evidence="7">Subtilisin family serine protease</fullName>
    </submittedName>
</protein>
<dbReference type="PROSITE" id="PS51892">
    <property type="entry name" value="SUBTILASE"/>
    <property type="match status" value="1"/>
</dbReference>
<dbReference type="InterPro" id="IPR023827">
    <property type="entry name" value="Peptidase_S8_Asp-AS"/>
</dbReference>
<evidence type="ECO:0000313" key="8">
    <source>
        <dbReference type="Proteomes" id="UP000255317"/>
    </source>
</evidence>
<feature type="region of interest" description="Disordered" evidence="5">
    <location>
        <begin position="178"/>
        <end position="197"/>
    </location>
</feature>
<feature type="active site" description="Charge relay system" evidence="4">
    <location>
        <position position="287"/>
    </location>
</feature>
<dbReference type="InterPro" id="IPR000209">
    <property type="entry name" value="Peptidase_S8/S53_dom"/>
</dbReference>
<dbReference type="GO" id="GO:0005886">
    <property type="term" value="C:plasma membrane"/>
    <property type="evidence" value="ECO:0007669"/>
    <property type="project" value="TreeGrafter"/>
</dbReference>
<evidence type="ECO:0000256" key="2">
    <source>
        <dbReference type="ARBA" id="ARBA00022801"/>
    </source>
</evidence>
<dbReference type="Proteomes" id="UP000255317">
    <property type="component" value="Unassembled WGS sequence"/>
</dbReference>
<dbReference type="InterPro" id="IPR015500">
    <property type="entry name" value="Peptidase_S8_subtilisin-rel"/>
</dbReference>
<dbReference type="GO" id="GO:0004252">
    <property type="term" value="F:serine-type endopeptidase activity"/>
    <property type="evidence" value="ECO:0007669"/>
    <property type="project" value="UniProtKB-UniRule"/>
</dbReference>
<comment type="similarity">
    <text evidence="4">Belongs to the peptidase S8 family.</text>
</comment>
<dbReference type="PRINTS" id="PR00723">
    <property type="entry name" value="SUBTILISIN"/>
</dbReference>
<feature type="domain" description="Peptidase S8/S53" evidence="6">
    <location>
        <begin position="228"/>
        <end position="505"/>
    </location>
</feature>
<name>A0A370Q9D4_9FLAO</name>
<evidence type="ECO:0000256" key="4">
    <source>
        <dbReference type="PROSITE-ProRule" id="PRU01240"/>
    </source>
</evidence>
<evidence type="ECO:0000256" key="3">
    <source>
        <dbReference type="ARBA" id="ARBA00022825"/>
    </source>
</evidence>
<comment type="caution">
    <text evidence="7">The sequence shown here is derived from an EMBL/GenBank/DDBJ whole genome shotgun (WGS) entry which is preliminary data.</text>
</comment>
<evidence type="ECO:0000256" key="5">
    <source>
        <dbReference type="SAM" id="MobiDB-lite"/>
    </source>
</evidence>
<feature type="active site" description="Charge relay system" evidence="4">
    <location>
        <position position="459"/>
    </location>
</feature>
<feature type="compositionally biased region" description="Low complexity" evidence="5">
    <location>
        <begin position="178"/>
        <end position="194"/>
    </location>
</feature>
<sequence>MSNKTNHIMKNYSLLLCMGILLVASCSQDPISETIDEEVNLETNIQDGLLSIEQINEIIEAQLDATGNFSWALVDDNVLWSATVHGNSLLTIGYGQQGESFRTSDSQRLSQSKNTIIDQVSAIEKTSRRSIVVEDDPVLNVIDLEVNAIETISELRKRNDIRYLEPNGYSYFVPNVQQPQNQQRSSSGCSKSGSTLNTNDYRTVAPGSLVSWTYDYHNIEQAWTYSTGAGVTVGLIDTGVSPNQPLLGANFNDGWSSGRTIQKYGTFIDSPWWWSSNYDGPHDKCGHGTSMGGTIAAPRNNDNLPVGVAYNSNLVSYRATEDVVLNDYHERKGVKNALIQLGNRNDVKIISMSIGYPWSIGNVRDAVRYANDRGKLIFAAGGTSLDFTNWYPVIFPASMSETVAVTGITDSGTYQQCDTCHDGSEIEFTIVMERDNNNNRTGTTVGFYNGDSKYVGGSSVATATTAGIAALVWAKNPGWSKNQVLTKLRQSSEFYPNKDSTKGYGNIDALQAVQ</sequence>
<dbReference type="InterPro" id="IPR036852">
    <property type="entry name" value="Peptidase_S8/S53_dom_sf"/>
</dbReference>
<accession>A0A370Q9D4</accession>
<dbReference type="AlphaFoldDB" id="A0A370Q9D4"/>
<gene>
    <name evidence="7" type="ORF">C8D94_10422</name>
</gene>
<keyword evidence="3 4" id="KW-0720">Serine protease</keyword>
<dbReference type="PROSITE" id="PS51257">
    <property type="entry name" value="PROKAR_LIPOPROTEIN"/>
    <property type="match status" value="1"/>
</dbReference>
<proteinExistence type="inferred from homology"/>
<feature type="active site" description="Charge relay system" evidence="4">
    <location>
        <position position="237"/>
    </location>
</feature>
<dbReference type="Pfam" id="PF00082">
    <property type="entry name" value="Peptidase_S8"/>
    <property type="match status" value="1"/>
</dbReference>
<dbReference type="PROSITE" id="PS00136">
    <property type="entry name" value="SUBTILASE_ASP"/>
    <property type="match status" value="1"/>
</dbReference>
<dbReference type="SUPFAM" id="SSF52743">
    <property type="entry name" value="Subtilisin-like"/>
    <property type="match status" value="1"/>
</dbReference>
<keyword evidence="2 4" id="KW-0378">Hydrolase</keyword>
<dbReference type="PANTHER" id="PTHR42884">
    <property type="entry name" value="PROPROTEIN CONVERTASE SUBTILISIN/KEXIN-RELATED"/>
    <property type="match status" value="1"/>
</dbReference>
<evidence type="ECO:0000259" key="6">
    <source>
        <dbReference type="Pfam" id="PF00082"/>
    </source>
</evidence>
<dbReference type="CDD" id="cd00306">
    <property type="entry name" value="Peptidases_S8_S53"/>
    <property type="match status" value="1"/>
</dbReference>
<dbReference type="EMBL" id="QRAO01000004">
    <property type="protein sequence ID" value="RDK84650.1"/>
    <property type="molecule type" value="Genomic_DNA"/>
</dbReference>
<evidence type="ECO:0000313" key="7">
    <source>
        <dbReference type="EMBL" id="RDK84650.1"/>
    </source>
</evidence>